<dbReference type="KEGG" id="pspc:Strain318_002416"/>
<dbReference type="Pfam" id="PF13432">
    <property type="entry name" value="TPR_16"/>
    <property type="match status" value="1"/>
</dbReference>
<dbReference type="InterPro" id="IPR019734">
    <property type="entry name" value="TPR_rpt"/>
</dbReference>
<evidence type="ECO:0000256" key="1">
    <source>
        <dbReference type="ARBA" id="ARBA00022737"/>
    </source>
</evidence>
<dbReference type="RefSeq" id="WP_367885964.1">
    <property type="nucleotide sequence ID" value="NZ_CP130612.1"/>
</dbReference>
<gene>
    <name evidence="4" type="ORF">Strain138_002417</name>
    <name evidence="5" type="ORF">Strain318_002416</name>
</gene>
<feature type="repeat" description="TPR" evidence="3">
    <location>
        <begin position="76"/>
        <end position="109"/>
    </location>
</feature>
<dbReference type="Gene3D" id="1.25.40.10">
    <property type="entry name" value="Tetratricopeptide repeat domain"/>
    <property type="match status" value="2"/>
</dbReference>
<dbReference type="InterPro" id="IPR051012">
    <property type="entry name" value="CellSynth/LPSAsmb/PSIAsmb"/>
</dbReference>
<feature type="repeat" description="TPR" evidence="3">
    <location>
        <begin position="111"/>
        <end position="144"/>
    </location>
</feature>
<feature type="repeat" description="TPR" evidence="3">
    <location>
        <begin position="42"/>
        <end position="75"/>
    </location>
</feature>
<dbReference type="EMBL" id="CP130613">
    <property type="protein sequence ID" value="WKW16008.1"/>
    <property type="molecule type" value="Genomic_DNA"/>
</dbReference>
<dbReference type="SUPFAM" id="SSF48452">
    <property type="entry name" value="TPR-like"/>
    <property type="match status" value="1"/>
</dbReference>
<sequence length="370" mass="41993">MPSPFLSSEEYDERAHQLYNEGNYDEALTLLREGLGLYPNAVELHVGVGYARLARDEFAWARRSFEEALILDPEHEDALAGLGEVLLKLGQAEAGLKSFRRILELGYSDDIELMLQVGRALFREGYMEDAKDFFEIAVQQTPENAEAVAMVGYAQHRLADEAGAAETLRKALQLDPEHSEARIYLGNLLYDQGEYEAALYHLDRTKPEDHWDELGIWRLLELKKSHLRLRDDDPSLKIWEERLAELQPAPDALDEMLSEIEQRAAEQEQEAARSQLELFGALLNEMSEQKGAPVRHRVVGRDGRPYEGSWEEIVRGMRDATPGQAQRTLEDFMQAEARRGFALTGILIPTRDAESFLRASADAGLLRIER</sequence>
<dbReference type="AlphaFoldDB" id="A0AA49K2I5"/>
<proteinExistence type="predicted"/>
<evidence type="ECO:0000313" key="6">
    <source>
        <dbReference type="Proteomes" id="UP001229955"/>
    </source>
</evidence>
<dbReference type="Proteomes" id="UP001229955">
    <property type="component" value="Chromosome"/>
</dbReference>
<dbReference type="SMART" id="SM00028">
    <property type="entry name" value="TPR"/>
    <property type="match status" value="6"/>
</dbReference>
<dbReference type="InterPro" id="IPR011990">
    <property type="entry name" value="TPR-like_helical_dom_sf"/>
</dbReference>
<organism evidence="5 6">
    <name type="scientific">Pseudogemmatithrix spongiicola</name>
    <dbReference type="NCBI Taxonomy" id="3062599"/>
    <lineage>
        <taxon>Bacteria</taxon>
        <taxon>Pseudomonadati</taxon>
        <taxon>Gemmatimonadota</taxon>
        <taxon>Gemmatimonadia</taxon>
        <taxon>Gemmatimonadales</taxon>
        <taxon>Gemmatimonadaceae</taxon>
        <taxon>Pseudogemmatithrix</taxon>
    </lineage>
</organism>
<dbReference type="EMBL" id="CP130612">
    <property type="protein sequence ID" value="WKW13102.1"/>
    <property type="molecule type" value="Genomic_DNA"/>
</dbReference>
<evidence type="ECO:0000256" key="3">
    <source>
        <dbReference type="PROSITE-ProRule" id="PRU00339"/>
    </source>
</evidence>
<dbReference type="PROSITE" id="PS50005">
    <property type="entry name" value="TPR"/>
    <property type="match status" value="5"/>
</dbReference>
<feature type="repeat" description="TPR" evidence="3">
    <location>
        <begin position="8"/>
        <end position="41"/>
    </location>
</feature>
<keyword evidence="1" id="KW-0677">Repeat</keyword>
<dbReference type="PANTHER" id="PTHR45586">
    <property type="entry name" value="TPR REPEAT-CONTAINING PROTEIN PA4667"/>
    <property type="match status" value="1"/>
</dbReference>
<protein>
    <submittedName>
        <fullName evidence="5">Tetratricopeptide repeat protein</fullName>
    </submittedName>
</protein>
<keyword evidence="2 3" id="KW-0802">TPR repeat</keyword>
<keyword evidence="6" id="KW-1185">Reference proteome</keyword>
<name>A0AA49K2I5_9BACT</name>
<dbReference type="PANTHER" id="PTHR45586:SF1">
    <property type="entry name" value="LIPOPOLYSACCHARIDE ASSEMBLY PROTEIN B"/>
    <property type="match status" value="1"/>
</dbReference>
<accession>A0AA49K2I5</accession>
<evidence type="ECO:0000256" key="2">
    <source>
        <dbReference type="ARBA" id="ARBA00022803"/>
    </source>
</evidence>
<feature type="repeat" description="TPR" evidence="3">
    <location>
        <begin position="145"/>
        <end position="178"/>
    </location>
</feature>
<reference evidence="5" key="1">
    <citation type="submission" date="2023-07" db="EMBL/GenBank/DDBJ databases">
        <authorList>
            <person name="Haufschild T."/>
            <person name="Kallscheuer N."/>
            <person name="Hammer J."/>
            <person name="Kohn T."/>
            <person name="Kabuu M."/>
            <person name="Jogler M."/>
            <person name="Wohfarth N."/>
            <person name="Heuer A."/>
            <person name="Rohde M."/>
            <person name="van Teeseling M.C.F."/>
            <person name="Jogler C."/>
        </authorList>
    </citation>
    <scope>NUCLEOTIDE SEQUENCE</scope>
    <source>
        <strain evidence="4">Strain 138</strain>
        <strain evidence="5">Strain 318</strain>
    </source>
</reference>
<accession>A0AA49JW22</accession>
<dbReference type="Pfam" id="PF14559">
    <property type="entry name" value="TPR_19"/>
    <property type="match status" value="1"/>
</dbReference>
<evidence type="ECO:0000313" key="5">
    <source>
        <dbReference type="EMBL" id="WKW16008.1"/>
    </source>
</evidence>
<evidence type="ECO:0000313" key="4">
    <source>
        <dbReference type="EMBL" id="WKW13102.1"/>
    </source>
</evidence>